<evidence type="ECO:0000259" key="1">
    <source>
        <dbReference type="Pfam" id="PF13470"/>
    </source>
</evidence>
<protein>
    <submittedName>
        <fullName evidence="2">Putative toxin-antitoxin system toxin component, PIN family</fullName>
    </submittedName>
</protein>
<proteinExistence type="predicted"/>
<dbReference type="InterPro" id="IPR002850">
    <property type="entry name" value="PIN_toxin-like"/>
</dbReference>
<dbReference type="EMBL" id="FNIN01000003">
    <property type="protein sequence ID" value="SDN61703.1"/>
    <property type="molecule type" value="Genomic_DNA"/>
</dbReference>
<dbReference type="InterPro" id="IPR002716">
    <property type="entry name" value="PIN_dom"/>
</dbReference>
<feature type="domain" description="PIN" evidence="1">
    <location>
        <begin position="29"/>
        <end position="135"/>
    </location>
</feature>
<gene>
    <name evidence="2" type="ORF">SAMN04488516_103200</name>
</gene>
<evidence type="ECO:0000313" key="3">
    <source>
        <dbReference type="Proteomes" id="UP000199602"/>
    </source>
</evidence>
<dbReference type="RefSeq" id="WP_200779108.1">
    <property type="nucleotide sequence ID" value="NZ_FNIN01000003.1"/>
</dbReference>
<dbReference type="SUPFAM" id="SSF88723">
    <property type="entry name" value="PIN domain-like"/>
    <property type="match status" value="1"/>
</dbReference>
<dbReference type="NCBIfam" id="TIGR00305">
    <property type="entry name" value="putative toxin-antitoxin system toxin component, PIN family"/>
    <property type="match status" value="1"/>
</dbReference>
<dbReference type="PANTHER" id="PTHR34610:SF3">
    <property type="entry name" value="SSL7007 PROTEIN"/>
    <property type="match status" value="1"/>
</dbReference>
<accession>A0A1H0CUX6</accession>
<dbReference type="STRING" id="206665.SAMN04488516_103200"/>
<name>A0A1H0CUX6_9BACT</name>
<dbReference type="InterPro" id="IPR029060">
    <property type="entry name" value="PIN-like_dom_sf"/>
</dbReference>
<dbReference type="PANTHER" id="PTHR34610">
    <property type="entry name" value="SSL7007 PROTEIN"/>
    <property type="match status" value="1"/>
</dbReference>
<organism evidence="2 3">
    <name type="scientific">Desulfonauticus submarinus</name>
    <dbReference type="NCBI Taxonomy" id="206665"/>
    <lineage>
        <taxon>Bacteria</taxon>
        <taxon>Pseudomonadati</taxon>
        <taxon>Thermodesulfobacteriota</taxon>
        <taxon>Desulfovibrionia</taxon>
        <taxon>Desulfovibrionales</taxon>
        <taxon>Desulfonauticaceae</taxon>
        <taxon>Desulfonauticus</taxon>
    </lineage>
</organism>
<sequence>MNRRGLKKFFRVDIFIVSYTHITMCIPSIVIDTNVLFAALYSRRGASFKLLSLIGEGYFEIALSVPLFIEYKSIIERNRSKIKLSEEKIDDILNYLCLVSKHYEIYYLWRPVLKDPQDDMILELAVRAQCKYIVTIILEILKG</sequence>
<dbReference type="Pfam" id="PF13470">
    <property type="entry name" value="PIN_3"/>
    <property type="match status" value="1"/>
</dbReference>
<dbReference type="Proteomes" id="UP000199602">
    <property type="component" value="Unassembled WGS sequence"/>
</dbReference>
<reference evidence="2 3" key="1">
    <citation type="submission" date="2016-10" db="EMBL/GenBank/DDBJ databases">
        <authorList>
            <person name="de Groot N.N."/>
        </authorList>
    </citation>
    <scope>NUCLEOTIDE SEQUENCE [LARGE SCALE GENOMIC DNA]</scope>
    <source>
        <strain evidence="2 3">DSM 15269</strain>
    </source>
</reference>
<keyword evidence="3" id="KW-1185">Reference proteome</keyword>
<dbReference type="AlphaFoldDB" id="A0A1H0CUX6"/>
<evidence type="ECO:0000313" key="2">
    <source>
        <dbReference type="EMBL" id="SDN61703.1"/>
    </source>
</evidence>